<keyword evidence="1" id="KW-0472">Membrane</keyword>
<proteinExistence type="predicted"/>
<keyword evidence="1" id="KW-0812">Transmembrane</keyword>
<protein>
    <submittedName>
        <fullName evidence="2">Uncharacterized protein</fullName>
    </submittedName>
</protein>
<evidence type="ECO:0000256" key="1">
    <source>
        <dbReference type="SAM" id="Phobius"/>
    </source>
</evidence>
<reference evidence="2 3" key="1">
    <citation type="submission" date="2019-06" db="EMBL/GenBank/DDBJ databases">
        <title>Whole genome shotgun sequence of Glutamicibacter uratoxydans NBRC 15515.</title>
        <authorList>
            <person name="Hosoyama A."/>
            <person name="Uohara A."/>
            <person name="Ohji S."/>
            <person name="Ichikawa N."/>
        </authorList>
    </citation>
    <scope>NUCLEOTIDE SEQUENCE [LARGE SCALE GENOMIC DNA]</scope>
    <source>
        <strain evidence="2 3">NBRC 15515</strain>
    </source>
</reference>
<gene>
    <name evidence="2" type="ORF">AUR04nite_06120</name>
</gene>
<sequence length="107" mass="11933">MIFSWQTVIAFAMVPFLALCLILFIGELRLLALLIAWPITFVHLMLGGWLIRESMYGTENFSSEDSYAPSGTAKGFVMLGVFILLLLMSLVVTIIQLEGSLDVIFKD</sequence>
<feature type="transmembrane region" description="Helical" evidence="1">
    <location>
        <begin position="76"/>
        <end position="97"/>
    </location>
</feature>
<feature type="transmembrane region" description="Helical" evidence="1">
    <location>
        <begin position="31"/>
        <end position="51"/>
    </location>
</feature>
<feature type="transmembrane region" description="Helical" evidence="1">
    <location>
        <begin position="7"/>
        <end position="25"/>
    </location>
</feature>
<dbReference type="Proteomes" id="UP000316612">
    <property type="component" value="Unassembled WGS sequence"/>
</dbReference>
<keyword evidence="3" id="KW-1185">Reference proteome</keyword>
<dbReference type="EMBL" id="BJNY01000002">
    <property type="protein sequence ID" value="GED05080.1"/>
    <property type="molecule type" value="Genomic_DNA"/>
</dbReference>
<accession>A0A4Y4DN95</accession>
<keyword evidence="1" id="KW-1133">Transmembrane helix</keyword>
<comment type="caution">
    <text evidence="2">The sequence shown here is derived from an EMBL/GenBank/DDBJ whole genome shotgun (WGS) entry which is preliminary data.</text>
</comment>
<evidence type="ECO:0000313" key="3">
    <source>
        <dbReference type="Proteomes" id="UP000316612"/>
    </source>
</evidence>
<name>A0A4Y4DN95_GLUUR</name>
<organism evidence="2 3">
    <name type="scientific">Glutamicibacter uratoxydans</name>
    <name type="common">Arthrobacter uratoxydans</name>
    <dbReference type="NCBI Taxonomy" id="43667"/>
    <lineage>
        <taxon>Bacteria</taxon>
        <taxon>Bacillati</taxon>
        <taxon>Actinomycetota</taxon>
        <taxon>Actinomycetes</taxon>
        <taxon>Micrococcales</taxon>
        <taxon>Micrococcaceae</taxon>
        <taxon>Glutamicibacter</taxon>
    </lineage>
</organism>
<evidence type="ECO:0000313" key="2">
    <source>
        <dbReference type="EMBL" id="GED05080.1"/>
    </source>
</evidence>
<dbReference type="AlphaFoldDB" id="A0A4Y4DN95"/>